<dbReference type="STRING" id="166423.A0A0N0BI76"/>
<evidence type="ECO:0000313" key="1">
    <source>
        <dbReference type="EMBL" id="KOX77292.1"/>
    </source>
</evidence>
<name>A0A0N0BI76_9HYME</name>
<evidence type="ECO:0008006" key="3">
    <source>
        <dbReference type="Google" id="ProtNLM"/>
    </source>
</evidence>
<dbReference type="PANTHER" id="PTHR46060:SF1">
    <property type="entry name" value="MARINER MOS1 TRANSPOSASE-LIKE PROTEIN"/>
    <property type="match status" value="1"/>
</dbReference>
<sequence>MDKTEFRALIKHCFLMGKNTVEAKQWLHKRYEDSAPGKSTIIDWYAEFKRRRTNTDDAERNALRY</sequence>
<proteinExistence type="predicted"/>
<dbReference type="OrthoDB" id="10033972at2759"/>
<reference evidence="1 2" key="1">
    <citation type="submission" date="2015-07" db="EMBL/GenBank/DDBJ databases">
        <title>The genome of Melipona quadrifasciata.</title>
        <authorList>
            <person name="Pan H."/>
            <person name="Kapheim K."/>
        </authorList>
    </citation>
    <scope>NUCLEOTIDE SEQUENCE [LARGE SCALE GENOMIC DNA]</scope>
    <source>
        <strain evidence="1">0111107301</strain>
        <tissue evidence="1">Whole body</tissue>
    </source>
</reference>
<keyword evidence="2" id="KW-1185">Reference proteome</keyword>
<evidence type="ECO:0000313" key="2">
    <source>
        <dbReference type="Proteomes" id="UP000053105"/>
    </source>
</evidence>
<dbReference type="PANTHER" id="PTHR46060">
    <property type="entry name" value="MARINER MOS1 TRANSPOSASE-LIKE PROTEIN"/>
    <property type="match status" value="1"/>
</dbReference>
<dbReference type="Proteomes" id="UP000053105">
    <property type="component" value="Unassembled WGS sequence"/>
</dbReference>
<protein>
    <recommendedName>
        <fullName evidence="3">Mos1 transposase HTH domain-containing protein</fullName>
    </recommendedName>
</protein>
<dbReference type="EMBL" id="KQ435733">
    <property type="protein sequence ID" value="KOX77292.1"/>
    <property type="molecule type" value="Genomic_DNA"/>
</dbReference>
<accession>A0A0N0BI76</accession>
<dbReference type="Gene3D" id="1.10.10.1450">
    <property type="match status" value="1"/>
</dbReference>
<dbReference type="AlphaFoldDB" id="A0A0N0BI76"/>
<gene>
    <name evidence="1" type="ORF">WN51_10898</name>
</gene>
<organism evidence="1 2">
    <name type="scientific">Melipona quadrifasciata</name>
    <dbReference type="NCBI Taxonomy" id="166423"/>
    <lineage>
        <taxon>Eukaryota</taxon>
        <taxon>Metazoa</taxon>
        <taxon>Ecdysozoa</taxon>
        <taxon>Arthropoda</taxon>
        <taxon>Hexapoda</taxon>
        <taxon>Insecta</taxon>
        <taxon>Pterygota</taxon>
        <taxon>Neoptera</taxon>
        <taxon>Endopterygota</taxon>
        <taxon>Hymenoptera</taxon>
        <taxon>Apocrita</taxon>
        <taxon>Aculeata</taxon>
        <taxon>Apoidea</taxon>
        <taxon>Anthophila</taxon>
        <taxon>Apidae</taxon>
        <taxon>Melipona</taxon>
    </lineage>
</organism>
<dbReference type="InterPro" id="IPR052709">
    <property type="entry name" value="Transposase-MT_Hybrid"/>
</dbReference>